<dbReference type="EMBL" id="BART01001006">
    <property type="protein sequence ID" value="GAG60341.1"/>
    <property type="molecule type" value="Genomic_DNA"/>
</dbReference>
<name>X1AK02_9ZZZZ</name>
<gene>
    <name evidence="1" type="ORF">S01H4_03927</name>
</gene>
<reference evidence="1" key="1">
    <citation type="journal article" date="2014" name="Front. Microbiol.">
        <title>High frequency of phylogenetically diverse reductive dehalogenase-homologous genes in deep subseafloor sedimentary metagenomes.</title>
        <authorList>
            <person name="Kawai M."/>
            <person name="Futagami T."/>
            <person name="Toyoda A."/>
            <person name="Takaki Y."/>
            <person name="Nishi S."/>
            <person name="Hori S."/>
            <person name="Arai W."/>
            <person name="Tsubouchi T."/>
            <person name="Morono Y."/>
            <person name="Uchiyama I."/>
            <person name="Ito T."/>
            <person name="Fujiyama A."/>
            <person name="Inagaki F."/>
            <person name="Takami H."/>
        </authorList>
    </citation>
    <scope>NUCLEOTIDE SEQUENCE</scope>
    <source>
        <strain evidence="1">Expedition CK06-06</strain>
    </source>
</reference>
<organism evidence="1">
    <name type="scientific">marine sediment metagenome</name>
    <dbReference type="NCBI Taxonomy" id="412755"/>
    <lineage>
        <taxon>unclassified sequences</taxon>
        <taxon>metagenomes</taxon>
        <taxon>ecological metagenomes</taxon>
    </lineage>
</organism>
<feature type="non-terminal residue" evidence="1">
    <location>
        <position position="172"/>
    </location>
</feature>
<accession>X1AK02</accession>
<proteinExistence type="predicted"/>
<evidence type="ECO:0000313" key="1">
    <source>
        <dbReference type="EMBL" id="GAG60341.1"/>
    </source>
</evidence>
<sequence>MNLDKIRGVGIEIYGKARKSKMLRPCYGMWVGVVDGHEQITSPYCKCPYCKSRTVTKKGGIKETQYYHEFTAFILAGPKISFILDIEPILPGEGEISSSYRLLERVLGNYPKAFKIVIGDGLYLKETVFNLLEKHHKYTIAVLKEERRQLFEEVNRLLLLSEPKTYRQGKTY</sequence>
<evidence type="ECO:0008006" key="2">
    <source>
        <dbReference type="Google" id="ProtNLM"/>
    </source>
</evidence>
<dbReference type="AlphaFoldDB" id="X1AK02"/>
<protein>
    <recommendedName>
        <fullName evidence="2">Transposase IS4-like domain-containing protein</fullName>
    </recommendedName>
</protein>
<comment type="caution">
    <text evidence="1">The sequence shown here is derived from an EMBL/GenBank/DDBJ whole genome shotgun (WGS) entry which is preliminary data.</text>
</comment>